<dbReference type="AlphaFoldDB" id="A0A543PN68"/>
<dbReference type="Proteomes" id="UP000320085">
    <property type="component" value="Unassembled WGS sequence"/>
</dbReference>
<dbReference type="InterPro" id="IPR037523">
    <property type="entry name" value="VOC_core"/>
</dbReference>
<name>A0A543PN68_9MICO</name>
<dbReference type="OrthoDB" id="2611891at2"/>
<dbReference type="Pfam" id="PF00903">
    <property type="entry name" value="Glyoxalase"/>
    <property type="match status" value="1"/>
</dbReference>
<dbReference type="PROSITE" id="PS51819">
    <property type="entry name" value="VOC"/>
    <property type="match status" value="1"/>
</dbReference>
<organism evidence="2 3">
    <name type="scientific">Humibacillus xanthopallidus</name>
    <dbReference type="NCBI Taxonomy" id="412689"/>
    <lineage>
        <taxon>Bacteria</taxon>
        <taxon>Bacillati</taxon>
        <taxon>Actinomycetota</taxon>
        <taxon>Actinomycetes</taxon>
        <taxon>Micrococcales</taxon>
        <taxon>Intrasporangiaceae</taxon>
        <taxon>Humibacillus</taxon>
    </lineage>
</organism>
<evidence type="ECO:0000259" key="1">
    <source>
        <dbReference type="PROSITE" id="PS51819"/>
    </source>
</evidence>
<comment type="caution">
    <text evidence="2">The sequence shown here is derived from an EMBL/GenBank/DDBJ whole genome shotgun (WGS) entry which is preliminary data.</text>
</comment>
<protein>
    <recommendedName>
        <fullName evidence="1">VOC domain-containing protein</fullName>
    </recommendedName>
</protein>
<dbReference type="SUPFAM" id="SSF54593">
    <property type="entry name" value="Glyoxalase/Bleomycin resistance protein/Dihydroxybiphenyl dioxygenase"/>
    <property type="match status" value="1"/>
</dbReference>
<dbReference type="InterPro" id="IPR029068">
    <property type="entry name" value="Glyas_Bleomycin-R_OHBP_Dase"/>
</dbReference>
<reference evidence="2 3" key="1">
    <citation type="submission" date="2019-06" db="EMBL/GenBank/DDBJ databases">
        <title>Sequencing the genomes of 1000 actinobacteria strains.</title>
        <authorList>
            <person name="Klenk H.-P."/>
        </authorList>
    </citation>
    <scope>NUCLEOTIDE SEQUENCE [LARGE SCALE GENOMIC DNA]</scope>
    <source>
        <strain evidence="2 3">DSM 21776</strain>
    </source>
</reference>
<dbReference type="EMBL" id="VFQF01000003">
    <property type="protein sequence ID" value="TQN45490.1"/>
    <property type="molecule type" value="Genomic_DNA"/>
</dbReference>
<proteinExistence type="predicted"/>
<evidence type="ECO:0000313" key="2">
    <source>
        <dbReference type="EMBL" id="TQN45490.1"/>
    </source>
</evidence>
<dbReference type="Gene3D" id="3.10.180.10">
    <property type="entry name" value="2,3-Dihydroxybiphenyl 1,2-Dioxygenase, domain 1"/>
    <property type="match status" value="1"/>
</dbReference>
<dbReference type="RefSeq" id="WP_141824698.1">
    <property type="nucleotide sequence ID" value="NZ_BAAAQC010000013.1"/>
</dbReference>
<gene>
    <name evidence="2" type="ORF">FHX52_4730</name>
</gene>
<sequence>MITAVHNLIYSDDAAATRAFFRDVLRWPFVADGGSTQGEAAGAEAWLIFGTGPSEVGVHPTRGPEGSGWTAPRHHAMSLMCDDIVSTMAELASRGATFAAEPVDRGFGLCVMLEVPGADEIMLYEPRHTTAFDAAFDPPA</sequence>
<accession>A0A543PN68</accession>
<evidence type="ECO:0000313" key="3">
    <source>
        <dbReference type="Proteomes" id="UP000320085"/>
    </source>
</evidence>
<feature type="domain" description="VOC" evidence="1">
    <location>
        <begin position="3"/>
        <end position="126"/>
    </location>
</feature>
<dbReference type="InterPro" id="IPR004360">
    <property type="entry name" value="Glyas_Fos-R_dOase_dom"/>
</dbReference>